<keyword evidence="1" id="KW-0472">Membrane</keyword>
<dbReference type="AlphaFoldDB" id="A0A2G8L1F7"/>
<protein>
    <submittedName>
        <fullName evidence="2">Uncharacterized protein</fullName>
    </submittedName>
</protein>
<reference evidence="2 3" key="1">
    <citation type="journal article" date="2017" name="PLoS Biol.">
        <title>The sea cucumber genome provides insights into morphological evolution and visceral regeneration.</title>
        <authorList>
            <person name="Zhang X."/>
            <person name="Sun L."/>
            <person name="Yuan J."/>
            <person name="Sun Y."/>
            <person name="Gao Y."/>
            <person name="Zhang L."/>
            <person name="Li S."/>
            <person name="Dai H."/>
            <person name="Hamel J.F."/>
            <person name="Liu C."/>
            <person name="Yu Y."/>
            <person name="Liu S."/>
            <person name="Lin W."/>
            <person name="Guo K."/>
            <person name="Jin S."/>
            <person name="Xu P."/>
            <person name="Storey K.B."/>
            <person name="Huan P."/>
            <person name="Zhang T."/>
            <person name="Zhou Y."/>
            <person name="Zhang J."/>
            <person name="Lin C."/>
            <person name="Li X."/>
            <person name="Xing L."/>
            <person name="Huo D."/>
            <person name="Sun M."/>
            <person name="Wang L."/>
            <person name="Mercier A."/>
            <person name="Li F."/>
            <person name="Yang H."/>
            <person name="Xiang J."/>
        </authorList>
    </citation>
    <scope>NUCLEOTIDE SEQUENCE [LARGE SCALE GENOMIC DNA]</scope>
    <source>
        <strain evidence="2">Shaxun</strain>
        <tissue evidence="2">Muscle</tissue>
    </source>
</reference>
<accession>A0A2G8L1F7</accession>
<evidence type="ECO:0000313" key="3">
    <source>
        <dbReference type="Proteomes" id="UP000230750"/>
    </source>
</evidence>
<organism evidence="2 3">
    <name type="scientific">Stichopus japonicus</name>
    <name type="common">Sea cucumber</name>
    <dbReference type="NCBI Taxonomy" id="307972"/>
    <lineage>
        <taxon>Eukaryota</taxon>
        <taxon>Metazoa</taxon>
        <taxon>Echinodermata</taxon>
        <taxon>Eleutherozoa</taxon>
        <taxon>Echinozoa</taxon>
        <taxon>Holothuroidea</taxon>
        <taxon>Aspidochirotacea</taxon>
        <taxon>Aspidochirotida</taxon>
        <taxon>Stichopodidae</taxon>
        <taxon>Apostichopus</taxon>
    </lineage>
</organism>
<proteinExistence type="predicted"/>
<gene>
    <name evidence="2" type="ORF">BSL78_09009</name>
</gene>
<dbReference type="EMBL" id="MRZV01000264">
    <property type="protein sequence ID" value="PIK54081.1"/>
    <property type="molecule type" value="Genomic_DNA"/>
</dbReference>
<keyword evidence="1" id="KW-1133">Transmembrane helix</keyword>
<evidence type="ECO:0000256" key="1">
    <source>
        <dbReference type="SAM" id="Phobius"/>
    </source>
</evidence>
<evidence type="ECO:0000313" key="2">
    <source>
        <dbReference type="EMBL" id="PIK54081.1"/>
    </source>
</evidence>
<comment type="caution">
    <text evidence="2">The sequence shown here is derived from an EMBL/GenBank/DDBJ whole genome shotgun (WGS) entry which is preliminary data.</text>
</comment>
<name>A0A2G8L1F7_STIJA</name>
<dbReference type="OrthoDB" id="10607236at2759"/>
<keyword evidence="3" id="KW-1185">Reference proteome</keyword>
<feature type="transmembrane region" description="Helical" evidence="1">
    <location>
        <begin position="349"/>
        <end position="370"/>
    </location>
</feature>
<dbReference type="Proteomes" id="UP000230750">
    <property type="component" value="Unassembled WGS sequence"/>
</dbReference>
<keyword evidence="1" id="KW-0812">Transmembrane</keyword>
<sequence length="394" mass="44719">MTSRLLFGDFNVEPVIKRNSRYAIISSGSMGITNNRSKMAASVLKLNNLQMVLTLLFYLLSPLECEEVTIRNTQVIQESIFSDLLLVLHGQETQLHRCTFQKFQANETSCLVSASSYQTHFTFPSVAAVFDSQCETKLIYDCMQNNDVVNVLVNFVRDDIEKTVEDVCCTLQHCVTPNTDKLATIHKKSNARLIRERETSLLSDRKRKKNVQQERPSSAKNSSEKWEEVCFNCAMVSEKETKGADKKHRARLKVLQNMTCTKKTFNNFSCRELNIIALNILSANGSKKLQDDAKDMIRNCNPGFYNDPVRTFSVVSQTLTEEELSQLSTFFSSDEPETKEITKKKPGKVFGVIILVAVVIASLVVIGWLIKTRLFKDRGTLDNITEHLVLSYRL</sequence>